<accession>A0ABP8VU05</accession>
<dbReference type="PROSITE" id="PS50075">
    <property type="entry name" value="CARRIER"/>
    <property type="match status" value="1"/>
</dbReference>
<dbReference type="Proteomes" id="UP001500621">
    <property type="component" value="Unassembled WGS sequence"/>
</dbReference>
<dbReference type="Pfam" id="PF00550">
    <property type="entry name" value="PP-binding"/>
    <property type="match status" value="1"/>
</dbReference>
<keyword evidence="3" id="KW-1185">Reference proteome</keyword>
<evidence type="ECO:0000313" key="2">
    <source>
        <dbReference type="EMBL" id="GAA4672726.1"/>
    </source>
</evidence>
<dbReference type="EMBL" id="BAABIM010000001">
    <property type="protein sequence ID" value="GAA4672726.1"/>
    <property type="molecule type" value="Genomic_DNA"/>
</dbReference>
<dbReference type="SUPFAM" id="SSF47336">
    <property type="entry name" value="ACP-like"/>
    <property type="match status" value="1"/>
</dbReference>
<feature type="domain" description="Carrier" evidence="1">
    <location>
        <begin position="1"/>
        <end position="81"/>
    </location>
</feature>
<evidence type="ECO:0000259" key="1">
    <source>
        <dbReference type="PROSITE" id="PS50075"/>
    </source>
</evidence>
<evidence type="ECO:0000313" key="3">
    <source>
        <dbReference type="Proteomes" id="UP001500621"/>
    </source>
</evidence>
<name>A0ABP8VU05_9ACTN</name>
<gene>
    <name evidence="2" type="ORF">GCM10023226_07050</name>
</gene>
<dbReference type="Gene3D" id="1.10.1200.10">
    <property type="entry name" value="ACP-like"/>
    <property type="match status" value="1"/>
</dbReference>
<dbReference type="InterPro" id="IPR009081">
    <property type="entry name" value="PP-bd_ACP"/>
</dbReference>
<organism evidence="2 3">
    <name type="scientific">Nocardioides nanhaiensis</name>
    <dbReference type="NCBI Taxonomy" id="1476871"/>
    <lineage>
        <taxon>Bacteria</taxon>
        <taxon>Bacillati</taxon>
        <taxon>Actinomycetota</taxon>
        <taxon>Actinomycetes</taxon>
        <taxon>Propionibacteriales</taxon>
        <taxon>Nocardioidaceae</taxon>
        <taxon>Nocardioides</taxon>
    </lineage>
</organism>
<dbReference type="RefSeq" id="WP_345262697.1">
    <property type="nucleotide sequence ID" value="NZ_BAABIM010000001.1"/>
</dbReference>
<protein>
    <recommendedName>
        <fullName evidence="1">Carrier domain-containing protein</fullName>
    </recommendedName>
</protein>
<reference evidence="3" key="1">
    <citation type="journal article" date="2019" name="Int. J. Syst. Evol. Microbiol.">
        <title>The Global Catalogue of Microorganisms (GCM) 10K type strain sequencing project: providing services to taxonomists for standard genome sequencing and annotation.</title>
        <authorList>
            <consortium name="The Broad Institute Genomics Platform"/>
            <consortium name="The Broad Institute Genome Sequencing Center for Infectious Disease"/>
            <person name="Wu L."/>
            <person name="Ma J."/>
        </authorList>
    </citation>
    <scope>NUCLEOTIDE SEQUENCE [LARGE SCALE GENOMIC DNA]</scope>
    <source>
        <strain evidence="3">JCM 18127</strain>
    </source>
</reference>
<dbReference type="InterPro" id="IPR036736">
    <property type="entry name" value="ACP-like_sf"/>
</dbReference>
<proteinExistence type="predicted"/>
<comment type="caution">
    <text evidence="2">The sequence shown here is derived from an EMBL/GenBank/DDBJ whole genome shotgun (WGS) entry which is preliminary data.</text>
</comment>
<sequence length="91" mass="9220">MTTSRRDQALAALQSFLTGAKKPADVDAATPLFADGLGLDSLETAELSAVLEDALGEDPFSAADEMPQTVGEVLDFYGASADAGESAAAAL</sequence>